<gene>
    <name evidence="2" type="ORF">AVDCRST_MAG89-2030</name>
</gene>
<proteinExistence type="predicted"/>
<reference evidence="2" key="1">
    <citation type="submission" date="2020-02" db="EMBL/GenBank/DDBJ databases">
        <authorList>
            <person name="Meier V. D."/>
        </authorList>
    </citation>
    <scope>NUCLEOTIDE SEQUENCE</scope>
    <source>
        <strain evidence="2">AVDCRST_MAG89</strain>
    </source>
</reference>
<organism evidence="2">
    <name type="scientific">uncultured Gemmatimonadota bacterium</name>
    <dbReference type="NCBI Taxonomy" id="203437"/>
    <lineage>
        <taxon>Bacteria</taxon>
        <taxon>Pseudomonadati</taxon>
        <taxon>Gemmatimonadota</taxon>
        <taxon>environmental samples</taxon>
    </lineage>
</organism>
<feature type="region of interest" description="Disordered" evidence="1">
    <location>
        <begin position="19"/>
        <end position="41"/>
    </location>
</feature>
<sequence length="41" mass="4518">MREECVSASVRECARVHSAARMHDPGAVHSRTHAPRTHALP</sequence>
<accession>A0A6J4LDP0</accession>
<protein>
    <submittedName>
        <fullName evidence="2">Uncharacterized protein</fullName>
    </submittedName>
</protein>
<dbReference type="EMBL" id="CADCTV010000429">
    <property type="protein sequence ID" value="CAA9328890.1"/>
    <property type="molecule type" value="Genomic_DNA"/>
</dbReference>
<evidence type="ECO:0000256" key="1">
    <source>
        <dbReference type="SAM" id="MobiDB-lite"/>
    </source>
</evidence>
<dbReference type="AlphaFoldDB" id="A0A6J4LDP0"/>
<feature type="compositionally biased region" description="Basic residues" evidence="1">
    <location>
        <begin position="30"/>
        <end position="41"/>
    </location>
</feature>
<evidence type="ECO:0000313" key="2">
    <source>
        <dbReference type="EMBL" id="CAA9328890.1"/>
    </source>
</evidence>
<name>A0A6J4LDP0_9BACT</name>